<sequence>MRGVSFPPEYSFFVADRPSSYLVLASQRSGSTLLVESLRATGVAGEPQEFFQYLPRTSQPPQPREWFAGVDDESILRLLDPLDDGKPDLAPAEIWRDYIRTVGRTPNGVWGGKLMWNQTQMLVNRASELPDRSGEGLKAAIRDVVGENPFLVYVYRPDVVSQAVSFWRAVQTRVWRGHPDPVRDARAVYHAGAIAHVVTMLRAQEAGWRSWFVEENITPMEIAYPVLWRNLTELVGTILQALGLDPRLAPAPVLQRQADQRSDEWVDRYRADAERDGLPT</sequence>
<feature type="binding site" evidence="3">
    <location>
        <position position="66"/>
    </location>
    <ligand>
        <name>alpha,alpha-trehalose</name>
        <dbReference type="ChEBI" id="CHEBI:16551"/>
    </ligand>
</feature>
<feature type="binding site" evidence="3">
    <location>
        <position position="61"/>
    </location>
    <ligand>
        <name>alpha,alpha-trehalose</name>
        <dbReference type="ChEBI" id="CHEBI:16551"/>
    </ligand>
</feature>
<evidence type="ECO:0000313" key="7">
    <source>
        <dbReference type="Proteomes" id="UP000271464"/>
    </source>
</evidence>
<dbReference type="GeneID" id="66597112"/>
<dbReference type="PIRSF" id="PIRSF021497">
    <property type="entry name" value="Sulphotransferase_Stf0"/>
    <property type="match status" value="1"/>
</dbReference>
<protein>
    <recommendedName>
        <fullName evidence="1">Trehalose 2-sulfotransferase</fullName>
    </recommendedName>
</protein>
<evidence type="ECO:0000313" key="5">
    <source>
        <dbReference type="EMBL" id="VAZ85225.1"/>
    </source>
</evidence>
<feature type="domain" description="Sulphotransferase Stf0" evidence="4">
    <location>
        <begin position="20"/>
        <end position="272"/>
    </location>
</feature>
<dbReference type="EMBL" id="UPHM01000109">
    <property type="protein sequence ID" value="VAZ97823.1"/>
    <property type="molecule type" value="Genomic_DNA"/>
</dbReference>
<keyword evidence="1 5" id="KW-0808">Transferase</keyword>
<evidence type="ECO:0000259" key="4">
    <source>
        <dbReference type="Pfam" id="PF09037"/>
    </source>
</evidence>
<accession>A0AB38UXU5</accession>
<comment type="function">
    <text evidence="1">Catalyzes the sulfuryl group transfer from 3'-phosphoadenosine-5'-phosphosulfate (PAPS) to trehalose, leading to trehalose-2-sulfate (T2S).</text>
</comment>
<dbReference type="Pfam" id="PF09037">
    <property type="entry name" value="Sulphotransf"/>
    <property type="match status" value="1"/>
</dbReference>
<keyword evidence="7" id="KW-1185">Reference proteome</keyword>
<reference evidence="7 8" key="1">
    <citation type="submission" date="2018-09" db="EMBL/GenBank/DDBJ databases">
        <authorList>
            <person name="Tagini F."/>
        </authorList>
    </citation>
    <scope>NUCLEOTIDE SEQUENCE [LARGE SCALE GENOMIC DNA]</scope>
    <source>
        <strain evidence="6 7">MK4</strain>
        <strain evidence="5 8">MK42</strain>
    </source>
</reference>
<dbReference type="NCBIfam" id="NF047724">
    <property type="entry name" value="TrhSuTaseStf0"/>
    <property type="match status" value="1"/>
</dbReference>
<dbReference type="GO" id="GO:0016740">
    <property type="term" value="F:transferase activity"/>
    <property type="evidence" value="ECO:0007669"/>
    <property type="project" value="UniProtKB-UniRule"/>
</dbReference>
<dbReference type="Proteomes" id="UP000279331">
    <property type="component" value="Unassembled WGS sequence"/>
</dbReference>
<dbReference type="EMBL" id="UPHL01000117">
    <property type="protein sequence ID" value="VAZ85225.1"/>
    <property type="molecule type" value="Genomic_DNA"/>
</dbReference>
<feature type="binding site" evidence="3">
    <location>
        <begin position="46"/>
        <end position="52"/>
    </location>
    <ligand>
        <name>alpha,alpha-trehalose</name>
        <dbReference type="ChEBI" id="CHEBI:16551"/>
    </ligand>
</feature>
<comment type="similarity">
    <text evidence="1">Belongs to the Stf0 sulfotransferase family.</text>
</comment>
<feature type="active site" description="Proton acceptor" evidence="2">
    <location>
        <position position="49"/>
    </location>
</feature>
<evidence type="ECO:0000313" key="6">
    <source>
        <dbReference type="EMBL" id="VAZ97823.1"/>
    </source>
</evidence>
<dbReference type="InterPro" id="IPR015124">
    <property type="entry name" value="Stf0"/>
</dbReference>
<name>A0AB38UXU5_9MYCO</name>
<dbReference type="Proteomes" id="UP000271464">
    <property type="component" value="Unassembled WGS sequence"/>
</dbReference>
<evidence type="ECO:0000256" key="2">
    <source>
        <dbReference type="PIRSR" id="PIRSR021497-1"/>
    </source>
</evidence>
<gene>
    <name evidence="5" type="primary">stf0</name>
    <name evidence="5" type="ORF">LAUMK42_04058</name>
    <name evidence="6" type="ORF">LAUMK4_03985</name>
</gene>
<feature type="binding site" evidence="3">
    <location>
        <position position="27"/>
    </location>
    <ligand>
        <name>alpha,alpha-trehalose</name>
        <dbReference type="ChEBI" id="CHEBI:16551"/>
    </ligand>
</feature>
<dbReference type="AlphaFoldDB" id="A0AB38UXU5"/>
<dbReference type="InterPro" id="IPR027417">
    <property type="entry name" value="P-loop_NTPase"/>
</dbReference>
<keyword evidence="1" id="KW-0119">Carbohydrate metabolism</keyword>
<comment type="pathway">
    <text evidence="1">Glycolipid metabolism.</text>
</comment>
<organism evidence="5 8">
    <name type="scientific">Mycobacterium persicum</name>
    <dbReference type="NCBI Taxonomy" id="1487726"/>
    <lineage>
        <taxon>Bacteria</taxon>
        <taxon>Bacillati</taxon>
        <taxon>Actinomycetota</taxon>
        <taxon>Actinomycetes</taxon>
        <taxon>Mycobacteriales</taxon>
        <taxon>Mycobacteriaceae</taxon>
        <taxon>Mycobacterium</taxon>
    </lineage>
</organism>
<proteinExistence type="inferred from homology"/>
<dbReference type="RefSeq" id="WP_371687252.1">
    <property type="nucleotide sequence ID" value="NZ_MWKV01000001.1"/>
</dbReference>
<dbReference type="InterPro" id="IPR024628">
    <property type="entry name" value="Sulfotransferase_Stf0_dom"/>
</dbReference>
<dbReference type="SUPFAM" id="SSF52540">
    <property type="entry name" value="P-loop containing nucleoside triphosphate hydrolases"/>
    <property type="match status" value="1"/>
</dbReference>
<dbReference type="Gene3D" id="3.40.50.300">
    <property type="entry name" value="P-loop containing nucleotide triphosphate hydrolases"/>
    <property type="match status" value="1"/>
</dbReference>
<comment type="caution">
    <text evidence="5">The sequence shown here is derived from an EMBL/GenBank/DDBJ whole genome shotgun (WGS) entry which is preliminary data.</text>
</comment>
<evidence type="ECO:0000313" key="8">
    <source>
        <dbReference type="Proteomes" id="UP000279331"/>
    </source>
</evidence>
<evidence type="ECO:0000256" key="3">
    <source>
        <dbReference type="PIRSR" id="PIRSR021497-2"/>
    </source>
</evidence>
<comment type="catalytic activity">
    <reaction evidence="1">
        <text>alpha,alpha-trehalose + 3'-phosphoadenylyl sulfate = 2-O-sulfo-alpha,alpha-trehalose + adenosine 3',5'-bisphosphate + H(+)</text>
        <dbReference type="Rhea" id="RHEA:41608"/>
        <dbReference type="ChEBI" id="CHEBI:15378"/>
        <dbReference type="ChEBI" id="CHEBI:16551"/>
        <dbReference type="ChEBI" id="CHEBI:58339"/>
        <dbReference type="ChEBI" id="CHEBI:58343"/>
        <dbReference type="ChEBI" id="CHEBI:60091"/>
        <dbReference type="EC" id="2.8.2.37"/>
    </reaction>
</comment>
<evidence type="ECO:0000256" key="1">
    <source>
        <dbReference type="PIRNR" id="PIRNR021497"/>
    </source>
</evidence>